<feature type="compositionally biased region" description="Basic and acidic residues" evidence="2">
    <location>
        <begin position="329"/>
        <end position="339"/>
    </location>
</feature>
<feature type="domain" description="Lunapark zinc ribbon" evidence="3">
    <location>
        <begin position="231"/>
        <end position="286"/>
    </location>
</feature>
<dbReference type="PANTHER" id="PTHR22166">
    <property type="entry name" value="ENDOPLASMIC RETICULUM JUNCTION FORMATION PROTEIN LUNAPARK"/>
    <property type="match status" value="1"/>
</dbReference>
<evidence type="ECO:0000259" key="3">
    <source>
        <dbReference type="Pfam" id="PF10058"/>
    </source>
</evidence>
<dbReference type="EMBL" id="OZ022407">
    <property type="protein sequence ID" value="CAK9437945.1"/>
    <property type="molecule type" value="Genomic_DNA"/>
</dbReference>
<keyword evidence="1" id="KW-0812">Transmembrane</keyword>
<feature type="region of interest" description="Disordered" evidence="2">
    <location>
        <begin position="383"/>
        <end position="409"/>
    </location>
</feature>
<dbReference type="InterPro" id="IPR040115">
    <property type="entry name" value="Lnp"/>
</dbReference>
<comment type="subcellular location">
    <subcellularLocation>
        <location evidence="1">Endoplasmic reticulum membrane</location>
        <topology evidence="1">Multi-pass membrane protein</topology>
    </subcellularLocation>
</comment>
<comment type="domain">
    <text evidence="1">The C4-type zinc finger motif is necessary both for its ER three-way tubular junction localization and formation.</text>
</comment>
<name>A0ABP0ZIY3_9ASCO</name>
<feature type="transmembrane region" description="Helical" evidence="1">
    <location>
        <begin position="91"/>
        <end position="114"/>
    </location>
</feature>
<gene>
    <name evidence="4" type="ORF">LODBEIA_P23230</name>
</gene>
<feature type="transmembrane region" description="Helical" evidence="1">
    <location>
        <begin position="52"/>
        <end position="71"/>
    </location>
</feature>
<evidence type="ECO:0000256" key="2">
    <source>
        <dbReference type="SAM" id="MobiDB-lite"/>
    </source>
</evidence>
<feature type="compositionally biased region" description="Basic and acidic residues" evidence="2">
    <location>
        <begin position="302"/>
        <end position="321"/>
    </location>
</feature>
<reference evidence="4 5" key="1">
    <citation type="submission" date="2024-03" db="EMBL/GenBank/DDBJ databases">
        <authorList>
            <person name="Brejova B."/>
        </authorList>
    </citation>
    <scope>NUCLEOTIDE SEQUENCE [LARGE SCALE GENOMIC DNA]</scope>
    <source>
        <strain evidence="4 5">CBS 14171</strain>
    </source>
</reference>
<keyword evidence="1" id="KW-0472">Membrane</keyword>
<evidence type="ECO:0000256" key="1">
    <source>
        <dbReference type="RuleBase" id="RU367073"/>
    </source>
</evidence>
<organism evidence="4 5">
    <name type="scientific">Lodderomyces beijingensis</name>
    <dbReference type="NCBI Taxonomy" id="1775926"/>
    <lineage>
        <taxon>Eukaryota</taxon>
        <taxon>Fungi</taxon>
        <taxon>Dikarya</taxon>
        <taxon>Ascomycota</taxon>
        <taxon>Saccharomycotina</taxon>
        <taxon>Pichiomycetes</taxon>
        <taxon>Debaryomycetaceae</taxon>
        <taxon>Candida/Lodderomyces clade</taxon>
        <taxon>Lodderomyces</taxon>
    </lineage>
</organism>
<keyword evidence="1" id="KW-0862">Zinc</keyword>
<keyword evidence="1" id="KW-0863">Zinc-finger</keyword>
<feature type="compositionally biased region" description="Polar residues" evidence="2">
    <location>
        <begin position="194"/>
        <end position="208"/>
    </location>
</feature>
<comment type="function">
    <text evidence="1">Plays a role in determining ER morphology.</text>
</comment>
<keyword evidence="1" id="KW-1133">Transmembrane helix</keyword>
<accession>A0ABP0ZIY3</accession>
<protein>
    <recommendedName>
        <fullName evidence="1">Endoplasmic reticulum junction formation protein lunapark</fullName>
    </recommendedName>
</protein>
<proteinExistence type="inferred from homology"/>
<keyword evidence="1" id="KW-0256">Endoplasmic reticulum</keyword>
<dbReference type="Pfam" id="PF10058">
    <property type="entry name" value="Zn_ribbon_10"/>
    <property type="match status" value="1"/>
</dbReference>
<dbReference type="InterPro" id="IPR019273">
    <property type="entry name" value="Lunapark_Znf"/>
</dbReference>
<dbReference type="RefSeq" id="XP_066829261.1">
    <property type="nucleotide sequence ID" value="XM_066972310.1"/>
</dbReference>
<dbReference type="GeneID" id="92207519"/>
<keyword evidence="5" id="KW-1185">Reference proteome</keyword>
<keyword evidence="1" id="KW-0479">Metal-binding</keyword>
<feature type="compositionally biased region" description="Basic and acidic residues" evidence="2">
    <location>
        <begin position="383"/>
        <end position="394"/>
    </location>
</feature>
<sequence length="409" mass="45104">MGVFSIFGGGASNSFDPEKFEKELNTIAEDINKTKQQVIRVSSRKRSINNKLKLYSVILYALVLVYSYISIPQGTTATNRIQWFIKGQSRYSIYTLVGFPTLIIMLSKAINFIYKYIIKGKETYLVALKKKHRAKIEELKKITNFNATNELLNKYDEKVVPVPQQQVPGQAQLPNKLSKKQAELRAQALKDLNIKQTPKTNSQQQQPQPGAKPEPASTNDSPAKPQARSIQDRVLDILIGTDNSESIEHRYALICSHCFQHNGLAPPHCEDPSSIRYSCWKCGGMNGKGMLFDQPPASPPSLKERGSAESEKVDEKGDESVNKSSVAKDSAEKPAEKSVEQPVGEAAVEVAVADVVPEKPVEKSVEQPVGEAAVEVAAADVVPEKPEPESKTEEANTLGNFEKKVALDL</sequence>
<evidence type="ECO:0000313" key="5">
    <source>
        <dbReference type="Proteomes" id="UP001497383"/>
    </source>
</evidence>
<feature type="region of interest" description="Disordered" evidence="2">
    <location>
        <begin position="192"/>
        <end position="230"/>
    </location>
</feature>
<feature type="region of interest" description="Disordered" evidence="2">
    <location>
        <begin position="291"/>
        <end position="343"/>
    </location>
</feature>
<dbReference type="PANTHER" id="PTHR22166:SF12">
    <property type="entry name" value="ENDOPLASMIC RETICULUM JUNCTION FORMATION PROTEIN LUNAPARK"/>
    <property type="match status" value="1"/>
</dbReference>
<comment type="similarity">
    <text evidence="1">Belongs to the lunapark family.</text>
</comment>
<dbReference type="Proteomes" id="UP001497383">
    <property type="component" value="Chromosome 3"/>
</dbReference>
<evidence type="ECO:0000313" key="4">
    <source>
        <dbReference type="EMBL" id="CAK9437945.1"/>
    </source>
</evidence>